<dbReference type="AlphaFoldDB" id="A0AA38XJH5"/>
<feature type="compositionally biased region" description="Polar residues" evidence="1">
    <location>
        <begin position="181"/>
        <end position="202"/>
    </location>
</feature>
<dbReference type="SUPFAM" id="SSF48452">
    <property type="entry name" value="TPR-like"/>
    <property type="match status" value="1"/>
</dbReference>
<evidence type="ECO:0000313" key="4">
    <source>
        <dbReference type="Proteomes" id="UP001172673"/>
    </source>
</evidence>
<evidence type="ECO:0000256" key="1">
    <source>
        <dbReference type="SAM" id="MobiDB-lite"/>
    </source>
</evidence>
<protein>
    <recommendedName>
        <fullName evidence="2">Clr5 domain-containing protein</fullName>
    </recommendedName>
</protein>
<evidence type="ECO:0000259" key="2">
    <source>
        <dbReference type="Pfam" id="PF14420"/>
    </source>
</evidence>
<keyword evidence="4" id="KW-1185">Reference proteome</keyword>
<dbReference type="InterPro" id="IPR025676">
    <property type="entry name" value="Clr5_dom"/>
</dbReference>
<accession>A0AA38XJH5</accession>
<feature type="compositionally biased region" description="Low complexity" evidence="1">
    <location>
        <begin position="164"/>
        <end position="176"/>
    </location>
</feature>
<dbReference type="Pfam" id="PF13424">
    <property type="entry name" value="TPR_12"/>
    <property type="match status" value="1"/>
</dbReference>
<dbReference type="InterPro" id="IPR011990">
    <property type="entry name" value="TPR-like_helical_dom_sf"/>
</dbReference>
<feature type="region of interest" description="Disordered" evidence="1">
    <location>
        <begin position="134"/>
        <end position="217"/>
    </location>
</feature>
<feature type="compositionally biased region" description="Basic residues" evidence="1">
    <location>
        <begin position="135"/>
        <end position="156"/>
    </location>
</feature>
<dbReference type="Gene3D" id="1.25.40.10">
    <property type="entry name" value="Tetratricopeptide repeat domain"/>
    <property type="match status" value="1"/>
</dbReference>
<reference evidence="3" key="1">
    <citation type="submission" date="2022-10" db="EMBL/GenBank/DDBJ databases">
        <title>Culturing micro-colonial fungi from biological soil crusts in the Mojave desert and describing Neophaeococcomyces mojavensis, and introducing the new genera and species Taxawa tesnikishii.</title>
        <authorList>
            <person name="Kurbessoian T."/>
            <person name="Stajich J.E."/>
        </authorList>
    </citation>
    <scope>NUCLEOTIDE SEQUENCE</scope>
    <source>
        <strain evidence="3">TK_41</strain>
    </source>
</reference>
<dbReference type="EMBL" id="JAPDRK010000003">
    <property type="protein sequence ID" value="KAJ9614627.1"/>
    <property type="molecule type" value="Genomic_DNA"/>
</dbReference>
<dbReference type="PANTHER" id="PTHR38788">
    <property type="entry name" value="CLR5 DOMAIN-CONTAINING PROTEIN"/>
    <property type="match status" value="1"/>
</dbReference>
<evidence type="ECO:0000313" key="3">
    <source>
        <dbReference type="EMBL" id="KAJ9614627.1"/>
    </source>
</evidence>
<gene>
    <name evidence="3" type="ORF">H2200_002764</name>
</gene>
<feature type="domain" description="Clr5" evidence="2">
    <location>
        <begin position="42"/>
        <end position="94"/>
    </location>
</feature>
<dbReference type="PANTHER" id="PTHR38788:SF3">
    <property type="entry name" value="CLR5 DOMAIN-CONTAINING PROTEIN"/>
    <property type="match status" value="1"/>
</dbReference>
<organism evidence="3 4">
    <name type="scientific">Cladophialophora chaetospira</name>
    <dbReference type="NCBI Taxonomy" id="386627"/>
    <lineage>
        <taxon>Eukaryota</taxon>
        <taxon>Fungi</taxon>
        <taxon>Dikarya</taxon>
        <taxon>Ascomycota</taxon>
        <taxon>Pezizomycotina</taxon>
        <taxon>Eurotiomycetes</taxon>
        <taxon>Chaetothyriomycetidae</taxon>
        <taxon>Chaetothyriales</taxon>
        <taxon>Herpotrichiellaceae</taxon>
        <taxon>Cladophialophora</taxon>
    </lineage>
</organism>
<proteinExistence type="predicted"/>
<comment type="caution">
    <text evidence="3">The sequence shown here is derived from an EMBL/GenBank/DDBJ whole genome shotgun (WGS) entry which is preliminary data.</text>
</comment>
<sequence>MAEYSAYHGLSEPIAYHVNNLLMPRSALKAMRNPEALVPSTPQEWNVHRELITRLYRDQELPLKEVQRIMQTDYHFKATKRMFNTRLKQWNICKNYRAEEKEVLAAQIARAHLESRSASDLTFKDRPVKLDRVLRHLRAKRRGMTATKKAAKGRRRSANDEGSSSDSSTSVMTQDSGPRVHSNSRYGSRTITPESGTTTSAVLTPPSEPEQPDEPYESVNRESIILVTANPGSPLFPPKGTLNVEVILSQTQAYYLHTVWTNKDGLAGAQDSIAKTFWTNVKTGIYFLKKQSPTLAWPLLNEACAVASDVFSHAPILFLTQVFTVLSPVNTTVCPLIRSTLMKYLAGMASIKLKSAQHPLAVILKELSLDNEYGEASEKALNMTLSLLTQNLGTGHSATFAVHRSLITLLRRDRRLALAKQHGEELVETTQCVAFSRSNLDIETGTASLSMTVLCIALTELIHIHMDLGQYALARNLCSTILQNYQLSQGVTYPDDRAAYALEDMAEICSRMGDYEAAADWLRQALDASGIIRGRQNATTEHIRAKLQHVTTTLALRTLETQRLAFGSQAADY</sequence>
<dbReference type="Proteomes" id="UP001172673">
    <property type="component" value="Unassembled WGS sequence"/>
</dbReference>
<name>A0AA38XJH5_9EURO</name>
<dbReference type="Pfam" id="PF14420">
    <property type="entry name" value="Clr5"/>
    <property type="match status" value="1"/>
</dbReference>